<dbReference type="SMART" id="SM00606">
    <property type="entry name" value="CBD_IV"/>
    <property type="match status" value="1"/>
</dbReference>
<sequence length="113" mass="11484">MQQANHSTASGGRTAGYINNGDWAAYSQVNTQGAKTFSARVSSGGSGGTIQIRSGSQNGTVLGQVAVSSTGSWDTFTTVSTTLTGSASGPLYLVFTGSGTGYLYDLDTVTVTR</sequence>
<dbReference type="InterPro" id="IPR008979">
    <property type="entry name" value="Galactose-bd-like_sf"/>
</dbReference>
<dbReference type="OrthoDB" id="251941at2"/>
<dbReference type="GO" id="GO:0030246">
    <property type="term" value="F:carbohydrate binding"/>
    <property type="evidence" value="ECO:0007669"/>
    <property type="project" value="InterPro"/>
</dbReference>
<evidence type="ECO:0000259" key="2">
    <source>
        <dbReference type="PROSITE" id="PS51175"/>
    </source>
</evidence>
<evidence type="ECO:0000313" key="3">
    <source>
        <dbReference type="EMBL" id="TLP52582.1"/>
    </source>
</evidence>
<organism evidence="3 4">
    <name type="scientific">Microbispora triticiradicis</name>
    <dbReference type="NCBI Taxonomy" id="2200763"/>
    <lineage>
        <taxon>Bacteria</taxon>
        <taxon>Bacillati</taxon>
        <taxon>Actinomycetota</taxon>
        <taxon>Actinomycetes</taxon>
        <taxon>Streptosporangiales</taxon>
        <taxon>Streptosporangiaceae</taxon>
        <taxon>Microbispora</taxon>
    </lineage>
</organism>
<accession>A0A5R8YJL3</accession>
<dbReference type="InterPro" id="IPR005084">
    <property type="entry name" value="CBM6"/>
</dbReference>
<dbReference type="EMBL" id="VANP01000018">
    <property type="protein sequence ID" value="TLP52582.1"/>
    <property type="molecule type" value="Genomic_DNA"/>
</dbReference>
<proteinExistence type="predicted"/>
<reference evidence="3" key="1">
    <citation type="submission" date="2019-05" db="EMBL/GenBank/DDBJ databases">
        <title>Isolation, diversity and antifungal activity of Actinobacteria from wheat.</title>
        <authorList>
            <person name="Yu B."/>
        </authorList>
    </citation>
    <scope>NUCLEOTIDE SEQUENCE [LARGE SCALE GENOMIC DNA]</scope>
    <source>
        <strain evidence="3">NEAU-HEGS1-5</strain>
    </source>
</reference>
<dbReference type="Pfam" id="PF03422">
    <property type="entry name" value="CBM_6"/>
    <property type="match status" value="1"/>
</dbReference>
<dbReference type="CDD" id="cd04084">
    <property type="entry name" value="CBM6_xylanase-like"/>
    <property type="match status" value="1"/>
</dbReference>
<dbReference type="PROSITE" id="PS51175">
    <property type="entry name" value="CBM6"/>
    <property type="match status" value="1"/>
</dbReference>
<gene>
    <name evidence="3" type="ORF">FED44_31875</name>
</gene>
<dbReference type="Proteomes" id="UP000309033">
    <property type="component" value="Unassembled WGS sequence"/>
</dbReference>
<keyword evidence="1" id="KW-0732">Signal</keyword>
<feature type="domain" description="CBM6" evidence="2">
    <location>
        <begin position="1"/>
        <end position="112"/>
    </location>
</feature>
<dbReference type="SUPFAM" id="SSF49785">
    <property type="entry name" value="Galactose-binding domain-like"/>
    <property type="match status" value="1"/>
</dbReference>
<comment type="caution">
    <text evidence="3">The sequence shown here is derived from an EMBL/GenBank/DDBJ whole genome shotgun (WGS) entry which is preliminary data.</text>
</comment>
<evidence type="ECO:0000313" key="4">
    <source>
        <dbReference type="Proteomes" id="UP000309033"/>
    </source>
</evidence>
<protein>
    <submittedName>
        <fullName evidence="3">Carbohydrate-binding protein</fullName>
    </submittedName>
</protein>
<keyword evidence="4" id="KW-1185">Reference proteome</keyword>
<evidence type="ECO:0000256" key="1">
    <source>
        <dbReference type="ARBA" id="ARBA00022729"/>
    </source>
</evidence>
<dbReference type="InterPro" id="IPR006584">
    <property type="entry name" value="Cellulose-bd_IV"/>
</dbReference>
<dbReference type="AlphaFoldDB" id="A0A5R8YJL3"/>
<dbReference type="Gene3D" id="2.60.120.260">
    <property type="entry name" value="Galactose-binding domain-like"/>
    <property type="match status" value="1"/>
</dbReference>
<name>A0A5R8YJL3_9ACTN</name>